<reference evidence="7 8" key="1">
    <citation type="submission" date="2019-12" db="EMBL/GenBank/DDBJ databases">
        <authorList>
            <person name="Alioto T."/>
            <person name="Alioto T."/>
            <person name="Gomez Garrido J."/>
        </authorList>
    </citation>
    <scope>NUCLEOTIDE SEQUENCE [LARGE SCALE GENOMIC DNA]</scope>
</reference>
<evidence type="ECO:0000256" key="4">
    <source>
        <dbReference type="ARBA" id="ARBA00023152"/>
    </source>
</evidence>
<dbReference type="PANTHER" id="PTHR11902:SF1">
    <property type="entry name" value="ENOLASE"/>
    <property type="match status" value="1"/>
</dbReference>
<organism evidence="7 8">
    <name type="scientific">Olea europaea subsp. europaea</name>
    <dbReference type="NCBI Taxonomy" id="158383"/>
    <lineage>
        <taxon>Eukaryota</taxon>
        <taxon>Viridiplantae</taxon>
        <taxon>Streptophyta</taxon>
        <taxon>Embryophyta</taxon>
        <taxon>Tracheophyta</taxon>
        <taxon>Spermatophyta</taxon>
        <taxon>Magnoliopsida</taxon>
        <taxon>eudicotyledons</taxon>
        <taxon>Gunneridae</taxon>
        <taxon>Pentapetalae</taxon>
        <taxon>asterids</taxon>
        <taxon>lamiids</taxon>
        <taxon>Lamiales</taxon>
        <taxon>Oleaceae</taxon>
        <taxon>Oleeae</taxon>
        <taxon>Olea</taxon>
    </lineage>
</organism>
<dbReference type="Gramene" id="OE9A072392T1">
    <property type="protein sequence ID" value="OE9A072392C1"/>
    <property type="gene ID" value="OE9A072392"/>
</dbReference>
<dbReference type="GO" id="GO:0004634">
    <property type="term" value="F:phosphopyruvate hydratase activity"/>
    <property type="evidence" value="ECO:0007669"/>
    <property type="project" value="UniProtKB-EC"/>
</dbReference>
<gene>
    <name evidence="7" type="ORF">OLEA9_A072392</name>
</gene>
<dbReference type="SMART" id="SM01192">
    <property type="entry name" value="Enolase_C"/>
    <property type="match status" value="1"/>
</dbReference>
<dbReference type="Pfam" id="PF00113">
    <property type="entry name" value="Enolase_C"/>
    <property type="match status" value="1"/>
</dbReference>
<dbReference type="InterPro" id="IPR036849">
    <property type="entry name" value="Enolase-like_C_sf"/>
</dbReference>
<evidence type="ECO:0000256" key="3">
    <source>
        <dbReference type="ARBA" id="ARBA00012058"/>
    </source>
</evidence>
<comment type="caution">
    <text evidence="7">The sequence shown here is derived from an EMBL/GenBank/DDBJ whole genome shotgun (WGS) entry which is preliminary data.</text>
</comment>
<keyword evidence="5" id="KW-0456">Lyase</keyword>
<evidence type="ECO:0000256" key="5">
    <source>
        <dbReference type="ARBA" id="ARBA00023239"/>
    </source>
</evidence>
<dbReference type="SUPFAM" id="SSF51604">
    <property type="entry name" value="Enolase C-terminal domain-like"/>
    <property type="match status" value="1"/>
</dbReference>
<name>A0A8S0Q8K1_OLEEU</name>
<dbReference type="EMBL" id="CACTIH010001809">
    <property type="protein sequence ID" value="CAA2963313.1"/>
    <property type="molecule type" value="Genomic_DNA"/>
</dbReference>
<dbReference type="InterPro" id="IPR020810">
    <property type="entry name" value="Enolase_C"/>
</dbReference>
<keyword evidence="8" id="KW-1185">Reference proteome</keyword>
<protein>
    <recommendedName>
        <fullName evidence="3">phosphopyruvate hydratase</fullName>
        <ecNumber evidence="3">4.2.1.11</ecNumber>
    </recommendedName>
</protein>
<dbReference type="GO" id="GO:0000015">
    <property type="term" value="C:phosphopyruvate hydratase complex"/>
    <property type="evidence" value="ECO:0007669"/>
    <property type="project" value="InterPro"/>
</dbReference>
<dbReference type="GO" id="GO:0006096">
    <property type="term" value="P:glycolytic process"/>
    <property type="evidence" value="ECO:0007669"/>
    <property type="project" value="UniProtKB-KW"/>
</dbReference>
<dbReference type="AlphaFoldDB" id="A0A8S0Q8K1"/>
<evidence type="ECO:0000256" key="2">
    <source>
        <dbReference type="ARBA" id="ARBA00009604"/>
    </source>
</evidence>
<dbReference type="InterPro" id="IPR000941">
    <property type="entry name" value="Enolase"/>
</dbReference>
<accession>A0A8S0Q8K1</accession>
<dbReference type="OrthoDB" id="420559at2759"/>
<evidence type="ECO:0000256" key="1">
    <source>
        <dbReference type="ARBA" id="ARBA00005031"/>
    </source>
</evidence>
<dbReference type="Proteomes" id="UP000594638">
    <property type="component" value="Unassembled WGS sequence"/>
</dbReference>
<dbReference type="PANTHER" id="PTHR11902">
    <property type="entry name" value="ENOLASE"/>
    <property type="match status" value="1"/>
</dbReference>
<dbReference type="EC" id="4.2.1.11" evidence="3"/>
<keyword evidence="4" id="KW-0324">Glycolysis</keyword>
<proteinExistence type="inferred from homology"/>
<dbReference type="Gene3D" id="3.20.20.120">
    <property type="entry name" value="Enolase-like C-terminal domain"/>
    <property type="match status" value="2"/>
</dbReference>
<evidence type="ECO:0000313" key="7">
    <source>
        <dbReference type="EMBL" id="CAA2963313.1"/>
    </source>
</evidence>
<comment type="pathway">
    <text evidence="1">Carbohydrate degradation; glycolysis; pyruvate from D-glyceraldehyde 3-phosphate: step 4/5.</text>
</comment>
<feature type="domain" description="Enolase C-terminal TIM barrel" evidence="6">
    <location>
        <begin position="30"/>
        <end position="202"/>
    </location>
</feature>
<evidence type="ECO:0000313" key="8">
    <source>
        <dbReference type="Proteomes" id="UP000594638"/>
    </source>
</evidence>
<dbReference type="GO" id="GO:0000287">
    <property type="term" value="F:magnesium ion binding"/>
    <property type="evidence" value="ECO:0007669"/>
    <property type="project" value="InterPro"/>
</dbReference>
<sequence>MLSRGVERERLRDGTLALQMERAHWLRGEAFSLPIGFGGKWISIWALGEIGWGAVIQKKHGQDATNVGDEGGFAPNIQEKEGLELCKTAIDKIGYTGKVTIEMNVSVSEFYGSDKTYDLNFKEERVEKAIKEKTCNALLLKLNQIGSVTEGIEAIKMPKRAGCGEIEDTFIADLSVGLATLLRIEEELGFEAIYAGAKFCVPVEPY</sequence>
<evidence type="ECO:0000259" key="6">
    <source>
        <dbReference type="SMART" id="SM01192"/>
    </source>
</evidence>
<comment type="similarity">
    <text evidence="2">Belongs to the enolase family.</text>
</comment>